<comment type="caution">
    <text evidence="3">The sequence shown here is derived from an EMBL/GenBank/DDBJ whole genome shotgun (WGS) entry which is preliminary data.</text>
</comment>
<organism evidence="3 4">
    <name type="scientific">Achlya hypogyna</name>
    <name type="common">Oomycete</name>
    <name type="synonym">Protoachlya hypogyna</name>
    <dbReference type="NCBI Taxonomy" id="1202772"/>
    <lineage>
        <taxon>Eukaryota</taxon>
        <taxon>Sar</taxon>
        <taxon>Stramenopiles</taxon>
        <taxon>Oomycota</taxon>
        <taxon>Saprolegniomycetes</taxon>
        <taxon>Saprolegniales</taxon>
        <taxon>Achlyaceae</taxon>
        <taxon>Achlya</taxon>
    </lineage>
</organism>
<protein>
    <recommendedName>
        <fullName evidence="5">Secreted protein</fullName>
    </recommendedName>
</protein>
<gene>
    <name evidence="3" type="ORF">ACHHYP_11081</name>
</gene>
<dbReference type="Proteomes" id="UP000243579">
    <property type="component" value="Unassembled WGS sequence"/>
</dbReference>
<dbReference type="OrthoDB" id="75267at2759"/>
<feature type="signal peptide" evidence="2">
    <location>
        <begin position="1"/>
        <end position="24"/>
    </location>
</feature>
<evidence type="ECO:0000256" key="1">
    <source>
        <dbReference type="SAM" id="MobiDB-lite"/>
    </source>
</evidence>
<reference evidence="3 4" key="1">
    <citation type="journal article" date="2014" name="Genome Biol. Evol.">
        <title>The secreted proteins of Achlya hypogyna and Thraustotheca clavata identify the ancestral oomycete secretome and reveal gene acquisitions by horizontal gene transfer.</title>
        <authorList>
            <person name="Misner I."/>
            <person name="Blouin N."/>
            <person name="Leonard G."/>
            <person name="Richards T.A."/>
            <person name="Lane C.E."/>
        </authorList>
    </citation>
    <scope>NUCLEOTIDE SEQUENCE [LARGE SCALE GENOMIC DNA]</scope>
    <source>
        <strain evidence="3 4">ATCC 48635</strain>
    </source>
</reference>
<evidence type="ECO:0000313" key="3">
    <source>
        <dbReference type="EMBL" id="OQR86032.1"/>
    </source>
</evidence>
<sequence>MHARFFAPVLGTLSLVAGSATTLAVNSSRTPQVNAQVRRLSKRALPRDMGKSSTSAQAPEGSSKPDMMKDFPIFLFTIE</sequence>
<proteinExistence type="predicted"/>
<name>A0A1V9YJY9_ACHHY</name>
<feature type="region of interest" description="Disordered" evidence="1">
    <location>
        <begin position="42"/>
        <end position="67"/>
    </location>
</feature>
<dbReference type="EMBL" id="JNBR01001541">
    <property type="protein sequence ID" value="OQR86032.1"/>
    <property type="molecule type" value="Genomic_DNA"/>
</dbReference>
<feature type="chain" id="PRO_5012935539" description="Secreted protein" evidence="2">
    <location>
        <begin position="25"/>
        <end position="79"/>
    </location>
</feature>
<keyword evidence="4" id="KW-1185">Reference proteome</keyword>
<evidence type="ECO:0008006" key="5">
    <source>
        <dbReference type="Google" id="ProtNLM"/>
    </source>
</evidence>
<dbReference type="AlphaFoldDB" id="A0A1V9YJY9"/>
<evidence type="ECO:0000313" key="4">
    <source>
        <dbReference type="Proteomes" id="UP000243579"/>
    </source>
</evidence>
<evidence type="ECO:0000256" key="2">
    <source>
        <dbReference type="SAM" id="SignalP"/>
    </source>
</evidence>
<keyword evidence="2" id="KW-0732">Signal</keyword>
<accession>A0A1V9YJY9</accession>